<keyword evidence="3" id="KW-1185">Reference proteome</keyword>
<comment type="caution">
    <text evidence="2">The sequence shown here is derived from an EMBL/GenBank/DDBJ whole genome shotgun (WGS) entry which is preliminary data.</text>
</comment>
<evidence type="ECO:0000259" key="1">
    <source>
        <dbReference type="PROSITE" id="PS50846"/>
    </source>
</evidence>
<dbReference type="Gene3D" id="3.30.70.100">
    <property type="match status" value="1"/>
</dbReference>
<organism evidence="2 3">
    <name type="scientific">Domibacillus epiphyticus</name>
    <dbReference type="NCBI Taxonomy" id="1714355"/>
    <lineage>
        <taxon>Bacteria</taxon>
        <taxon>Bacillati</taxon>
        <taxon>Bacillota</taxon>
        <taxon>Bacilli</taxon>
        <taxon>Bacillales</taxon>
        <taxon>Bacillaceae</taxon>
        <taxon>Domibacillus</taxon>
    </lineage>
</organism>
<protein>
    <recommendedName>
        <fullName evidence="1">HMA domain-containing protein</fullName>
    </recommendedName>
</protein>
<evidence type="ECO:0000313" key="2">
    <source>
        <dbReference type="EMBL" id="OMP65744.1"/>
    </source>
</evidence>
<proteinExistence type="predicted"/>
<dbReference type="GO" id="GO:0046872">
    <property type="term" value="F:metal ion binding"/>
    <property type="evidence" value="ECO:0007669"/>
    <property type="project" value="InterPro"/>
</dbReference>
<reference evidence="2 3" key="1">
    <citation type="submission" date="2016-12" db="EMBL/GenBank/DDBJ databases">
        <title>Domibacillus sp. SAB 38T whole genome sequencing.</title>
        <authorList>
            <person name="Verma A."/>
            <person name="Ojha A.K."/>
            <person name="Krishnamurthi S."/>
        </authorList>
    </citation>
    <scope>NUCLEOTIDE SEQUENCE [LARGE SCALE GENOMIC DNA]</scope>
    <source>
        <strain evidence="2 3">SAB 38</strain>
    </source>
</reference>
<feature type="domain" description="HMA" evidence="1">
    <location>
        <begin position="2"/>
        <end position="68"/>
    </location>
</feature>
<gene>
    <name evidence="2" type="ORF">BTO28_15885</name>
</gene>
<accession>A0A1V2A4K3</accession>
<dbReference type="EMBL" id="MSFI01000031">
    <property type="protein sequence ID" value="OMP65744.1"/>
    <property type="molecule type" value="Genomic_DNA"/>
</dbReference>
<evidence type="ECO:0000313" key="3">
    <source>
        <dbReference type="Proteomes" id="UP000188613"/>
    </source>
</evidence>
<name>A0A1V2A4K3_9BACI</name>
<dbReference type="AlphaFoldDB" id="A0A1V2A4K3"/>
<dbReference type="PROSITE" id="PS50846">
    <property type="entry name" value="HMA_2"/>
    <property type="match status" value="1"/>
</dbReference>
<dbReference type="STRING" id="1714355.BTO28_15885"/>
<dbReference type="InterPro" id="IPR006121">
    <property type="entry name" value="HMA_dom"/>
</dbReference>
<sequence>MESGVIVVKGMNNQQDADKVLDALLGVWGIGRAEINLKKSEALITYDERMASSHDFEQAVLDSGFGIDFNDSISKDPLNLSKEVNQNEGM</sequence>
<dbReference type="CDD" id="cd00371">
    <property type="entry name" value="HMA"/>
    <property type="match status" value="1"/>
</dbReference>
<dbReference type="InterPro" id="IPR036163">
    <property type="entry name" value="HMA_dom_sf"/>
</dbReference>
<dbReference type="Proteomes" id="UP000188613">
    <property type="component" value="Unassembled WGS sequence"/>
</dbReference>
<dbReference type="SUPFAM" id="SSF55008">
    <property type="entry name" value="HMA, heavy metal-associated domain"/>
    <property type="match status" value="1"/>
</dbReference>